<dbReference type="WBParaSite" id="PS1159_v2.g478.t1">
    <property type="protein sequence ID" value="PS1159_v2.g478.t1"/>
    <property type="gene ID" value="PS1159_v2.g478"/>
</dbReference>
<evidence type="ECO:0000313" key="1">
    <source>
        <dbReference type="Proteomes" id="UP000887580"/>
    </source>
</evidence>
<dbReference type="Proteomes" id="UP000887580">
    <property type="component" value="Unplaced"/>
</dbReference>
<sequence>MVRRGNRRTGGKANPAAEEEPVNAQQVVIGKTEILDQHHGDEDHHQQQIFVHNGDDGTLEHEIETEEHVEVDVEGGEDVQIAVDDDVPPLLMPQKMPPDEIPTTTVQQYVAENGETSYIEVADGYADEAYYVEGDLGDVKPEDYIVDPNNVCCGICGEVMPYDTLMAEHLPAMHPEVLADGEPDFEEVSYDVWLKDRMEKSHYGYDEHGYYEMQRHHNRANRPLRRVSQIRVKTSTMTLDELESSLKKKMVEKLGRSVPVTLVDKQHARCGICNAVVSLNKKFEIVHLVRHFNAWHPSAHKCAGQWGKQPGLTPGYGKPLSAADIAVIDTQLGAHDNLQCIWCGMFMDGAAVGMHFHEVHPDEIEVPKCNLCLQEVLINARLTERYGDHFDVVLPDERHYKSLKYNSTHSSENALEKAIVRNMQREQNGEAPPAQEEDDEEDDVENMKRGPAGYSNSRMTFGRRSKPKRHFVMPSLRQAVPVDSQYVEPVTDCHWKCKLCGKDILAAVISAGTIRHYRDHHPNELSDCQMELCKTRLERLSDGCMEFLNPNEIECLICQMTYPLHKPFNMCRAVRHLKAKHPQQMPEYEGTAIKVEPMAKKRRIEREIQPEGEDVTAKYEITDPATLEDLRDKYKVEFTKVLDVRTSGNDQVYILVNSDTRIDQHAVDQVLIQIEATEPRYDGTPFVVQYAPHAEDEEGMEEIPEEHYVEEQEVHVKTEIDENVSGMPSSTHDQEHQSEMEATHDQAHVESTENVEQIDVKVPHNDEHHEVESSQIDEETNS</sequence>
<accession>A0AC35GGC1</accession>
<evidence type="ECO:0000313" key="2">
    <source>
        <dbReference type="WBParaSite" id="PS1159_v2.g478.t1"/>
    </source>
</evidence>
<name>A0AC35GGC1_9BILA</name>
<organism evidence="1 2">
    <name type="scientific">Panagrolaimus sp. PS1159</name>
    <dbReference type="NCBI Taxonomy" id="55785"/>
    <lineage>
        <taxon>Eukaryota</taxon>
        <taxon>Metazoa</taxon>
        <taxon>Ecdysozoa</taxon>
        <taxon>Nematoda</taxon>
        <taxon>Chromadorea</taxon>
        <taxon>Rhabditida</taxon>
        <taxon>Tylenchina</taxon>
        <taxon>Panagrolaimomorpha</taxon>
        <taxon>Panagrolaimoidea</taxon>
        <taxon>Panagrolaimidae</taxon>
        <taxon>Panagrolaimus</taxon>
    </lineage>
</organism>
<protein>
    <submittedName>
        <fullName evidence="2">C2H2-type domain-containing protein</fullName>
    </submittedName>
</protein>
<proteinExistence type="predicted"/>
<reference evidence="2" key="1">
    <citation type="submission" date="2022-11" db="UniProtKB">
        <authorList>
            <consortium name="WormBaseParasite"/>
        </authorList>
    </citation>
    <scope>IDENTIFICATION</scope>
</reference>